<keyword evidence="4" id="KW-1185">Reference proteome</keyword>
<feature type="compositionally biased region" description="Basic residues" evidence="1">
    <location>
        <begin position="116"/>
        <end position="127"/>
    </location>
</feature>
<evidence type="ECO:0000313" key="4">
    <source>
        <dbReference type="Proteomes" id="UP001214603"/>
    </source>
</evidence>
<accession>A0AAF0IS79</accession>
<dbReference type="AlphaFoldDB" id="A0AAF0IS79"/>
<feature type="compositionally biased region" description="Basic and acidic residues" evidence="1">
    <location>
        <begin position="105"/>
        <end position="115"/>
    </location>
</feature>
<reference evidence="3" key="1">
    <citation type="submission" date="2023-03" db="EMBL/GenBank/DDBJ databases">
        <title>Mating type loci evolution in Malassezia.</title>
        <authorList>
            <person name="Coelho M.A."/>
        </authorList>
    </citation>
    <scope>NUCLEOTIDE SEQUENCE</scope>
    <source>
        <strain evidence="3">CBS 7876</strain>
    </source>
</reference>
<evidence type="ECO:0000313" key="3">
    <source>
        <dbReference type="EMBL" id="WFD03287.1"/>
    </source>
</evidence>
<keyword evidence="2" id="KW-0732">Signal</keyword>
<name>A0AAF0IS79_9BASI</name>
<protein>
    <submittedName>
        <fullName evidence="3">Uncharacterized protein</fullName>
    </submittedName>
</protein>
<evidence type="ECO:0000256" key="2">
    <source>
        <dbReference type="SAM" id="SignalP"/>
    </source>
</evidence>
<feature type="chain" id="PRO_5041908253" evidence="2">
    <location>
        <begin position="18"/>
        <end position="332"/>
    </location>
</feature>
<organism evidence="3 4">
    <name type="scientific">Malassezia obtusa</name>
    <dbReference type="NCBI Taxonomy" id="76774"/>
    <lineage>
        <taxon>Eukaryota</taxon>
        <taxon>Fungi</taxon>
        <taxon>Dikarya</taxon>
        <taxon>Basidiomycota</taxon>
        <taxon>Ustilaginomycotina</taxon>
        <taxon>Malasseziomycetes</taxon>
        <taxon>Malasseziales</taxon>
        <taxon>Malasseziaceae</taxon>
        <taxon>Malassezia</taxon>
    </lineage>
</organism>
<feature type="compositionally biased region" description="Low complexity" evidence="1">
    <location>
        <begin position="92"/>
        <end position="102"/>
    </location>
</feature>
<sequence>MLRLAGIAALLDAVVHASDEHLGADTALLSLYHTAELYAYAARDAPGAPSNPTAAAAHGLMAHAPHTPLASEERARLYSAVSVAAWRAHLARTSRAAPTPRTARGRSETPPEPRTHTPRRLTSAHHREHSDSPETLGRMPSASVRFDGLESGERSPAVDTDASSDLETLPLLLDGEHGRLLVVPVLISSLTNATETAHTRRRHRASLARHDRSRRASHTGSSDAAQSRPAPAFLRSMGGTTDEGTTDTGFSTEDELPSGADTDRDSVRSGGRRGGEHGTVMLLTLRAPKACADDADAERVWQALQRQAACFSEANTPDTTTVATSDARVAPA</sequence>
<evidence type="ECO:0000256" key="1">
    <source>
        <dbReference type="SAM" id="MobiDB-lite"/>
    </source>
</evidence>
<feature type="region of interest" description="Disordered" evidence="1">
    <location>
        <begin position="192"/>
        <end position="276"/>
    </location>
</feature>
<feature type="region of interest" description="Disordered" evidence="1">
    <location>
        <begin position="92"/>
        <end position="141"/>
    </location>
</feature>
<feature type="signal peptide" evidence="2">
    <location>
        <begin position="1"/>
        <end position="17"/>
    </location>
</feature>
<dbReference type="Proteomes" id="UP001214603">
    <property type="component" value="Chromosome 3"/>
</dbReference>
<feature type="compositionally biased region" description="Low complexity" evidence="1">
    <location>
        <begin position="238"/>
        <end position="251"/>
    </location>
</feature>
<gene>
    <name evidence="3" type="ORF">MOBT1_001976</name>
</gene>
<dbReference type="EMBL" id="CP119936">
    <property type="protein sequence ID" value="WFD03287.1"/>
    <property type="molecule type" value="Genomic_DNA"/>
</dbReference>
<feature type="compositionally biased region" description="Basic residues" evidence="1">
    <location>
        <begin position="199"/>
        <end position="217"/>
    </location>
</feature>
<proteinExistence type="predicted"/>